<organism evidence="4 5">
    <name type="scientific">Halorutilus salinus</name>
    <dbReference type="NCBI Taxonomy" id="2487751"/>
    <lineage>
        <taxon>Archaea</taxon>
        <taxon>Methanobacteriati</taxon>
        <taxon>Methanobacteriota</taxon>
        <taxon>Stenosarchaea group</taxon>
        <taxon>Halobacteria</taxon>
        <taxon>Halorutilales</taxon>
        <taxon>Halorutilaceae</taxon>
        <taxon>Halorutilus</taxon>
    </lineage>
</organism>
<dbReference type="EMBL" id="RKLV01000007">
    <property type="protein sequence ID" value="MCX2819317.1"/>
    <property type="molecule type" value="Genomic_DNA"/>
</dbReference>
<dbReference type="Proteomes" id="UP001149411">
    <property type="component" value="Unassembled WGS sequence"/>
</dbReference>
<keyword evidence="1" id="KW-0175">Coiled coil</keyword>
<sequence>MTSPKRELTSVDIAAVVGELQTYVGAKFDKFYQYGDDTVRMKIRDYDAGRADLFAEVGETKRLHFVDEPPDAPQRPPNLPMLMRKRLSGGDLVAVEQHGFDRVVRLVGERGDETYTIIVELFGDGNFVFTDSDGVVLRSLRTVRLKTRTVAGGEPYEYPPERTDPSELSYDGFVDEMEDSGSDLVRTLASVLGFGGTYAEELCVRAGVEKELGIEDAGTEEYEAVYAEVTDLFDSLQNGDLEPRVVYDDGAPVDATPLPLVRYEENETEAYETFNEALDAYFEALEDHDEDEEGGDEAVDRQRRIVEQQERAIEEREEEEERLREKAEALYESYGVVDELLGAVGDARGDGASWDEVSDTLGEAREEGVGSAEIVERIDQNNDTVYVELDGYEIPLSPRDGVESNASALYEEAKEVAEKREATYEALEDAREELERMKREREEDGGGEEETTTLSERGENWYDRFRWFRTSDGFLVIGGRDADQNDEIYKKYTDPDDVFFHTQAPGGPVTVLKRTEPDEPKGDIEVPDRSREEAARFAGIYSSVWDTGQGAAEVYSVPASNISKTPESGEYIEKGSVVVRGERTYYTVEMEASVGMRLDDEAGVIGGPPSAVEPRCGFSVRLEPGRYSRNDTAKRVYRRFREELDENVVRRITTVDEVRRFLPSGGSRMID</sequence>
<evidence type="ECO:0000256" key="1">
    <source>
        <dbReference type="SAM" id="Coils"/>
    </source>
</evidence>
<accession>A0A9Q4C5A1</accession>
<name>A0A9Q4C5A1_9EURY</name>
<dbReference type="GO" id="GO:0072344">
    <property type="term" value="P:rescue of stalled ribosome"/>
    <property type="evidence" value="ECO:0007669"/>
    <property type="project" value="TreeGrafter"/>
</dbReference>
<dbReference type="NCBIfam" id="NF041120">
    <property type="entry name" value="RqcH_arch"/>
    <property type="match status" value="1"/>
</dbReference>
<gene>
    <name evidence="4" type="primary">rqcH</name>
    <name evidence="4" type="ORF">EGH25_08120</name>
</gene>
<evidence type="ECO:0000313" key="4">
    <source>
        <dbReference type="EMBL" id="MCX2819317.1"/>
    </source>
</evidence>
<evidence type="ECO:0000259" key="3">
    <source>
        <dbReference type="Pfam" id="PF05670"/>
    </source>
</evidence>
<evidence type="ECO:0000256" key="2">
    <source>
        <dbReference type="SAM" id="MobiDB-lite"/>
    </source>
</evidence>
<evidence type="ECO:0000313" key="5">
    <source>
        <dbReference type="Proteomes" id="UP001149411"/>
    </source>
</evidence>
<reference evidence="4" key="1">
    <citation type="submission" date="2022-09" db="EMBL/GenBank/DDBJ databases">
        <title>Haloadaptaus new haloarchaeum isolated from saline soil.</title>
        <authorList>
            <person name="Duran-Viseras A."/>
            <person name="Sanchez-Porro C."/>
            <person name="Ventosa A."/>
        </authorList>
    </citation>
    <scope>NUCLEOTIDE SEQUENCE</scope>
    <source>
        <strain evidence="4">F3-133</strain>
    </source>
</reference>
<keyword evidence="5" id="KW-1185">Reference proteome</keyword>
<dbReference type="Gene3D" id="2.30.310.10">
    <property type="entry name" value="ibrinogen binding protein from staphylococcus aureus domain"/>
    <property type="match status" value="1"/>
</dbReference>
<dbReference type="Pfam" id="PF05670">
    <property type="entry name" value="NFACT-R_1"/>
    <property type="match status" value="1"/>
</dbReference>
<dbReference type="Pfam" id="PF05833">
    <property type="entry name" value="NFACT_N"/>
    <property type="match status" value="1"/>
</dbReference>
<dbReference type="GO" id="GO:0000049">
    <property type="term" value="F:tRNA binding"/>
    <property type="evidence" value="ECO:0007669"/>
    <property type="project" value="TreeGrafter"/>
</dbReference>
<dbReference type="GO" id="GO:0043023">
    <property type="term" value="F:ribosomal large subunit binding"/>
    <property type="evidence" value="ECO:0007669"/>
    <property type="project" value="TreeGrafter"/>
</dbReference>
<dbReference type="RefSeq" id="WP_266087482.1">
    <property type="nucleotide sequence ID" value="NZ_RKLV01000007.1"/>
</dbReference>
<dbReference type="PANTHER" id="PTHR15239">
    <property type="entry name" value="NUCLEAR EXPORT MEDIATOR FACTOR NEMF"/>
    <property type="match status" value="1"/>
</dbReference>
<comment type="caution">
    <text evidence="4">The sequence shown here is derived from an EMBL/GenBank/DDBJ whole genome shotgun (WGS) entry which is preliminary data.</text>
</comment>
<proteinExistence type="predicted"/>
<dbReference type="InterPro" id="IPR051608">
    <property type="entry name" value="RQC_Subunit_NEMF"/>
</dbReference>
<dbReference type="AlphaFoldDB" id="A0A9Q4C5A1"/>
<dbReference type="PANTHER" id="PTHR15239:SF6">
    <property type="entry name" value="RIBOSOME QUALITY CONTROL COMPLEX SUBUNIT NEMF"/>
    <property type="match status" value="1"/>
</dbReference>
<dbReference type="GO" id="GO:1990112">
    <property type="term" value="C:RQC complex"/>
    <property type="evidence" value="ECO:0007669"/>
    <property type="project" value="TreeGrafter"/>
</dbReference>
<protein>
    <submittedName>
        <fullName evidence="4">Ribosome rescue protein RqcH</fullName>
    </submittedName>
</protein>
<feature type="region of interest" description="Disordered" evidence="2">
    <location>
        <begin position="436"/>
        <end position="455"/>
    </location>
</feature>
<feature type="domain" description="NFACT RNA-binding" evidence="3">
    <location>
        <begin position="465"/>
        <end position="581"/>
    </location>
</feature>
<feature type="coiled-coil region" evidence="1">
    <location>
        <begin position="299"/>
        <end position="333"/>
    </location>
</feature>
<dbReference type="InterPro" id="IPR008532">
    <property type="entry name" value="NFACT_RNA-bd"/>
</dbReference>